<name>A0A1F6CAU8_HANXR</name>
<reference evidence="2 3" key="1">
    <citation type="journal article" date="2016" name="Nat. Commun.">
        <title>Thousands of microbial genomes shed light on interconnected biogeochemical processes in an aquifer system.</title>
        <authorList>
            <person name="Anantharaman K."/>
            <person name="Brown C.T."/>
            <person name="Hug L.A."/>
            <person name="Sharon I."/>
            <person name="Castelle C.J."/>
            <person name="Probst A.J."/>
            <person name="Thomas B.C."/>
            <person name="Singh A."/>
            <person name="Wilkins M.J."/>
            <person name="Karaoz U."/>
            <person name="Brodie E.L."/>
            <person name="Williams K.H."/>
            <person name="Hubbard S.S."/>
            <person name="Banfield J.F."/>
        </authorList>
    </citation>
    <scope>NUCLEOTIDE SEQUENCE [LARGE SCALE GENOMIC DNA]</scope>
    <source>
        <strain evidence="3">RIFCSPLOWO2_12_FULL_64_10</strain>
    </source>
</reference>
<accession>A0A1F6CAU8</accession>
<sequence length="198" mass="22460">MSTTAQASAQLITAEDYLAMPEDEFKAELIDGEIVMSPRASGEHQQVVFRLAARLDEWVRPRRLGEVFQDVDVILDEHLVYAPDVVFLSLEHRDQYRRGRIFGPPDLAVEVISPGSVRMDRVRKFRDYLRYGVKWYWIMEQEGPVLEEYEAVDGVYVRRATVEGEESFSPLVFPGLAFTLKPLAEDVFSSEGETGAGG</sequence>
<dbReference type="EMBL" id="MFKF01000324">
    <property type="protein sequence ID" value="OGG46325.1"/>
    <property type="molecule type" value="Genomic_DNA"/>
</dbReference>
<dbReference type="PANTHER" id="PTHR34107:SF4">
    <property type="entry name" value="SLL1222 PROTEIN"/>
    <property type="match status" value="1"/>
</dbReference>
<dbReference type="InterPro" id="IPR008538">
    <property type="entry name" value="Uma2"/>
</dbReference>
<dbReference type="Proteomes" id="UP000178606">
    <property type="component" value="Unassembled WGS sequence"/>
</dbReference>
<dbReference type="PANTHER" id="PTHR34107">
    <property type="entry name" value="SLL0198 PROTEIN-RELATED"/>
    <property type="match status" value="1"/>
</dbReference>
<protein>
    <recommendedName>
        <fullName evidence="1">Putative restriction endonuclease domain-containing protein</fullName>
    </recommendedName>
</protein>
<comment type="caution">
    <text evidence="2">The sequence shown here is derived from an EMBL/GenBank/DDBJ whole genome shotgun (WGS) entry which is preliminary data.</text>
</comment>
<dbReference type="SUPFAM" id="SSF52980">
    <property type="entry name" value="Restriction endonuclease-like"/>
    <property type="match status" value="1"/>
</dbReference>
<evidence type="ECO:0000313" key="3">
    <source>
        <dbReference type="Proteomes" id="UP000178606"/>
    </source>
</evidence>
<dbReference type="InterPro" id="IPR012296">
    <property type="entry name" value="Nuclease_put_TT1808"/>
</dbReference>
<organism evidence="2 3">
    <name type="scientific">Handelsmanbacteria sp. (strain RIFCSPLOWO2_12_FULL_64_10)</name>
    <dbReference type="NCBI Taxonomy" id="1817868"/>
    <lineage>
        <taxon>Bacteria</taxon>
        <taxon>Candidatus Handelsmaniibacteriota</taxon>
    </lineage>
</organism>
<proteinExistence type="predicted"/>
<gene>
    <name evidence="2" type="ORF">A3F84_27180</name>
</gene>
<dbReference type="InterPro" id="IPR011335">
    <property type="entry name" value="Restrct_endonuc-II-like"/>
</dbReference>
<dbReference type="AlphaFoldDB" id="A0A1F6CAU8"/>
<evidence type="ECO:0000259" key="1">
    <source>
        <dbReference type="Pfam" id="PF05685"/>
    </source>
</evidence>
<dbReference type="CDD" id="cd06260">
    <property type="entry name" value="DUF820-like"/>
    <property type="match status" value="1"/>
</dbReference>
<dbReference type="Gene3D" id="3.90.1570.10">
    <property type="entry name" value="tt1808, chain A"/>
    <property type="match status" value="1"/>
</dbReference>
<dbReference type="Pfam" id="PF05685">
    <property type="entry name" value="Uma2"/>
    <property type="match status" value="1"/>
</dbReference>
<evidence type="ECO:0000313" key="2">
    <source>
        <dbReference type="EMBL" id="OGG46325.1"/>
    </source>
</evidence>
<feature type="domain" description="Putative restriction endonuclease" evidence="1">
    <location>
        <begin position="15"/>
        <end position="180"/>
    </location>
</feature>